<protein>
    <submittedName>
        <fullName evidence="2">DUF1761 domain-containing protein</fullName>
    </submittedName>
</protein>
<proteinExistence type="predicted"/>
<gene>
    <name evidence="2" type="ORF">NOG11_10950</name>
</gene>
<dbReference type="EMBL" id="JANIBC010000009">
    <property type="protein sequence ID" value="MCQ8185907.1"/>
    <property type="molecule type" value="Genomic_DNA"/>
</dbReference>
<dbReference type="InterPro" id="IPR013879">
    <property type="entry name" value="DUF1761"/>
</dbReference>
<keyword evidence="1" id="KW-0472">Membrane</keyword>
<accession>A0A9X2LA80</accession>
<dbReference type="Pfam" id="PF08570">
    <property type="entry name" value="DUF1761"/>
    <property type="match status" value="1"/>
</dbReference>
<dbReference type="RefSeq" id="WP_256619803.1">
    <property type="nucleotide sequence ID" value="NZ_JANIBC010000009.1"/>
</dbReference>
<keyword evidence="3" id="KW-1185">Reference proteome</keyword>
<keyword evidence="1" id="KW-1133">Transmembrane helix</keyword>
<name>A0A9X2LA80_9PROT</name>
<dbReference type="Proteomes" id="UP001142610">
    <property type="component" value="Unassembled WGS sequence"/>
</dbReference>
<evidence type="ECO:0000313" key="3">
    <source>
        <dbReference type="Proteomes" id="UP001142610"/>
    </source>
</evidence>
<feature type="transmembrane region" description="Helical" evidence="1">
    <location>
        <begin position="6"/>
        <end position="29"/>
    </location>
</feature>
<reference evidence="2" key="1">
    <citation type="submission" date="2022-07" db="EMBL/GenBank/DDBJ databases">
        <title>Parvularcula maris sp. nov., an algicidal bacterium isolated from seawater.</title>
        <authorList>
            <person name="Li F."/>
        </authorList>
    </citation>
    <scope>NUCLEOTIDE SEQUENCE</scope>
    <source>
        <strain evidence="2">BGMRC 0090</strain>
    </source>
</reference>
<organism evidence="2 3">
    <name type="scientific">Parvularcula maris</name>
    <dbReference type="NCBI Taxonomy" id="2965077"/>
    <lineage>
        <taxon>Bacteria</taxon>
        <taxon>Pseudomonadati</taxon>
        <taxon>Pseudomonadota</taxon>
        <taxon>Alphaproteobacteria</taxon>
        <taxon>Parvularculales</taxon>
        <taxon>Parvularculaceae</taxon>
        <taxon>Parvularcula</taxon>
    </lineage>
</organism>
<sequence length="144" mass="15676">MEYIILNLLPIAAATAASFAFGAGWYMLLSKPWMGAAGLTEDRIKGAKRPWLPFLIAFLAEFWIAAVMAGALILAPPEAGAWTMAFGTALILWSSFVMPTMIVNHRYQMLPWRLTFIDGGHWLGVFLLQVAVLQGLGLKAPPGA</sequence>
<feature type="transmembrane region" description="Helical" evidence="1">
    <location>
        <begin position="115"/>
        <end position="136"/>
    </location>
</feature>
<feature type="transmembrane region" description="Helical" evidence="1">
    <location>
        <begin position="81"/>
        <end position="103"/>
    </location>
</feature>
<feature type="transmembrane region" description="Helical" evidence="1">
    <location>
        <begin position="50"/>
        <end position="75"/>
    </location>
</feature>
<evidence type="ECO:0000313" key="2">
    <source>
        <dbReference type="EMBL" id="MCQ8185907.1"/>
    </source>
</evidence>
<keyword evidence="1" id="KW-0812">Transmembrane</keyword>
<dbReference type="AlphaFoldDB" id="A0A9X2LA80"/>
<comment type="caution">
    <text evidence="2">The sequence shown here is derived from an EMBL/GenBank/DDBJ whole genome shotgun (WGS) entry which is preliminary data.</text>
</comment>
<evidence type="ECO:0000256" key="1">
    <source>
        <dbReference type="SAM" id="Phobius"/>
    </source>
</evidence>